<keyword evidence="5" id="KW-0694">RNA-binding</keyword>
<feature type="compositionally biased region" description="Basic and acidic residues" evidence="6">
    <location>
        <begin position="223"/>
        <end position="240"/>
    </location>
</feature>
<dbReference type="GO" id="GO:1990904">
    <property type="term" value="C:ribonucleoprotein complex"/>
    <property type="evidence" value="ECO:0007669"/>
    <property type="project" value="UniProtKB-KW"/>
</dbReference>
<evidence type="ECO:0000256" key="4">
    <source>
        <dbReference type="ARBA" id="ARBA00035244"/>
    </source>
</evidence>
<dbReference type="GO" id="GO:0003735">
    <property type="term" value="F:structural constituent of ribosome"/>
    <property type="evidence" value="ECO:0007669"/>
    <property type="project" value="InterPro"/>
</dbReference>
<name>A0A845DEQ3_9BACT</name>
<dbReference type="Pfam" id="PF00573">
    <property type="entry name" value="Ribosomal_L4"/>
    <property type="match status" value="1"/>
</dbReference>
<dbReference type="HAMAP" id="MF_01328_B">
    <property type="entry name" value="Ribosomal_uL4_B"/>
    <property type="match status" value="1"/>
</dbReference>
<gene>
    <name evidence="5 7" type="primary">rplD</name>
    <name evidence="7" type="ORF">F4X82_03225</name>
</gene>
<reference evidence="7 8" key="1">
    <citation type="submission" date="2019-09" db="EMBL/GenBank/DDBJ databases">
        <title>Characterisation of the sponge microbiome using genome-centric metagenomics.</title>
        <authorList>
            <person name="Engelberts J.P."/>
            <person name="Robbins S.J."/>
            <person name="De Goeij J.M."/>
            <person name="Aranda M."/>
            <person name="Bell S.C."/>
            <person name="Webster N.S."/>
        </authorList>
    </citation>
    <scope>NUCLEOTIDE SEQUENCE [LARGE SCALE GENOMIC DNA]</scope>
    <source>
        <strain evidence="7">SB0662_bin_43</strain>
    </source>
</reference>
<comment type="function">
    <text evidence="5">One of the primary rRNA binding proteins, this protein initially binds near the 5'-end of the 23S rRNA. It is important during the early stages of 50S assembly. It makes multiple contacts with different domains of the 23S rRNA in the assembled 50S subunit and ribosome.</text>
</comment>
<evidence type="ECO:0000256" key="1">
    <source>
        <dbReference type="ARBA" id="ARBA00010528"/>
    </source>
</evidence>
<dbReference type="SUPFAM" id="SSF52166">
    <property type="entry name" value="Ribosomal protein L4"/>
    <property type="match status" value="1"/>
</dbReference>
<dbReference type="Gene3D" id="3.40.1370.10">
    <property type="match status" value="1"/>
</dbReference>
<dbReference type="GO" id="GO:0019843">
    <property type="term" value="F:rRNA binding"/>
    <property type="evidence" value="ECO:0007669"/>
    <property type="project" value="UniProtKB-UniRule"/>
</dbReference>
<dbReference type="PANTHER" id="PTHR10746">
    <property type="entry name" value="50S RIBOSOMAL PROTEIN L4"/>
    <property type="match status" value="1"/>
</dbReference>
<dbReference type="InterPro" id="IPR023574">
    <property type="entry name" value="Ribosomal_uL4_dom_sf"/>
</dbReference>
<feature type="compositionally biased region" description="Basic and acidic residues" evidence="6">
    <location>
        <begin position="52"/>
        <end position="61"/>
    </location>
</feature>
<dbReference type="EMBL" id="VXOY01000027">
    <property type="protein sequence ID" value="MYE38501.1"/>
    <property type="molecule type" value="Genomic_DNA"/>
</dbReference>
<dbReference type="Proteomes" id="UP000449092">
    <property type="component" value="Unassembled WGS sequence"/>
</dbReference>
<dbReference type="NCBIfam" id="TIGR03953">
    <property type="entry name" value="rplD_bact"/>
    <property type="match status" value="1"/>
</dbReference>
<evidence type="ECO:0000313" key="8">
    <source>
        <dbReference type="Proteomes" id="UP000449092"/>
    </source>
</evidence>
<proteinExistence type="inferred from homology"/>
<feature type="region of interest" description="Disordered" evidence="6">
    <location>
        <begin position="45"/>
        <end position="80"/>
    </location>
</feature>
<evidence type="ECO:0000256" key="5">
    <source>
        <dbReference type="HAMAP-Rule" id="MF_01328"/>
    </source>
</evidence>
<dbReference type="InterPro" id="IPR002136">
    <property type="entry name" value="Ribosomal_uL4"/>
</dbReference>
<dbReference type="AlphaFoldDB" id="A0A845DEQ3"/>
<dbReference type="PANTHER" id="PTHR10746:SF6">
    <property type="entry name" value="LARGE RIBOSOMAL SUBUNIT PROTEIN UL4M"/>
    <property type="match status" value="1"/>
</dbReference>
<protein>
    <recommendedName>
        <fullName evidence="4 5">Large ribosomal subunit protein uL4</fullName>
    </recommendedName>
</protein>
<dbReference type="GO" id="GO:0005840">
    <property type="term" value="C:ribosome"/>
    <property type="evidence" value="ECO:0007669"/>
    <property type="project" value="UniProtKB-KW"/>
</dbReference>
<evidence type="ECO:0000256" key="6">
    <source>
        <dbReference type="SAM" id="MobiDB-lite"/>
    </source>
</evidence>
<dbReference type="GO" id="GO:0006412">
    <property type="term" value="P:translation"/>
    <property type="evidence" value="ECO:0007669"/>
    <property type="project" value="UniProtKB-UniRule"/>
</dbReference>
<comment type="caution">
    <text evidence="7">The sequence shown here is derived from an EMBL/GenBank/DDBJ whole genome shotgun (WGS) entry which is preliminary data.</text>
</comment>
<accession>A0A845DEQ3</accession>
<comment type="function">
    <text evidence="5">Forms part of the polypeptide exit tunnel.</text>
</comment>
<keyword evidence="3 5" id="KW-0687">Ribonucleoprotein</keyword>
<dbReference type="InterPro" id="IPR013005">
    <property type="entry name" value="Ribosomal_uL4-like"/>
</dbReference>
<comment type="subunit">
    <text evidence="5">Part of the 50S ribosomal subunit.</text>
</comment>
<evidence type="ECO:0000313" key="7">
    <source>
        <dbReference type="EMBL" id="MYE38501.1"/>
    </source>
</evidence>
<evidence type="ECO:0000256" key="2">
    <source>
        <dbReference type="ARBA" id="ARBA00022980"/>
    </source>
</evidence>
<feature type="compositionally biased region" description="Basic residues" evidence="6">
    <location>
        <begin position="62"/>
        <end position="80"/>
    </location>
</feature>
<organism evidence="7 8">
    <name type="scientific">Candidatus Spechtbacteria bacterium SB0662_bin_43</name>
    <dbReference type="NCBI Taxonomy" id="2604897"/>
    <lineage>
        <taxon>Bacteria</taxon>
        <taxon>Candidatus Spechtiibacteriota</taxon>
    </lineage>
</organism>
<sequence>MEAITVDIMNKEGKKAGTMSVPGALFGLPSNDVLVYQVYTVKRSNQRRPYAHTKDRSEVRGGGRKPWRQKGTGRARHGSRRSPIWVGGGITFGPRNERNFTKKINTKMNRKAIATVLSAKARDNAVVVFDSLSFEKPNTKGAISFLDAAQKRGQSVLVFGSQDDEHFVKSFRNIERATPRSIQRVSLIDLLNHKNCIFSKNALELLITQYANTNEHTTKSRQGVKERPVAKEAKNTAKKV</sequence>
<evidence type="ECO:0000256" key="3">
    <source>
        <dbReference type="ARBA" id="ARBA00023274"/>
    </source>
</evidence>
<keyword evidence="5" id="KW-0699">rRNA-binding</keyword>
<keyword evidence="2 5" id="KW-0689">Ribosomal protein</keyword>
<feature type="region of interest" description="Disordered" evidence="6">
    <location>
        <begin position="216"/>
        <end position="240"/>
    </location>
</feature>
<comment type="similarity">
    <text evidence="1 5">Belongs to the universal ribosomal protein uL4 family.</text>
</comment>